<accession>A0A9P7V8S9</accession>
<sequence>MTRIEDLERLFQQVMSSFKLPDDFVMLTDSSTYLPWRRSLEKPLCTKTASRSFEAFIIAGTIPDFPDDLTIVEKDKVFETLEHIAHDIFISTLSDPICQSLTLHSVTTFTAANKFISEKYGFPTVSHLINFYDSLHTTDDYALTCAEVKRIHECYSPAELAVIFLLLAQPTSIHHAFASLVQALPPMIVDGVPRRAPLTFDLFQSVCASEAMREPKVLSTEMTLATFNNRRPFRAGTKRRFSSRKFICYNCGKPGHGIPECQQQLQKPFRFAPKNKYVKHTDGHPNSASRSSDAAYLADSQYMSSRT</sequence>
<feature type="region of interest" description="Disordered" evidence="2">
    <location>
        <begin position="276"/>
        <end position="307"/>
    </location>
</feature>
<dbReference type="GO" id="GO:0003676">
    <property type="term" value="F:nucleic acid binding"/>
    <property type="evidence" value="ECO:0007669"/>
    <property type="project" value="InterPro"/>
</dbReference>
<dbReference type="PROSITE" id="PS50158">
    <property type="entry name" value="ZF_CCHC"/>
    <property type="match status" value="1"/>
</dbReference>
<dbReference type="AlphaFoldDB" id="A0A9P7V8S9"/>
<evidence type="ECO:0000313" key="5">
    <source>
        <dbReference type="Proteomes" id="UP000790833"/>
    </source>
</evidence>
<organism evidence="4 5">
    <name type="scientific">Scheffersomyces spartinae</name>
    <dbReference type="NCBI Taxonomy" id="45513"/>
    <lineage>
        <taxon>Eukaryota</taxon>
        <taxon>Fungi</taxon>
        <taxon>Dikarya</taxon>
        <taxon>Ascomycota</taxon>
        <taxon>Saccharomycotina</taxon>
        <taxon>Pichiomycetes</taxon>
        <taxon>Debaryomycetaceae</taxon>
        <taxon>Scheffersomyces</taxon>
    </lineage>
</organism>
<keyword evidence="1" id="KW-0863">Zinc-finger</keyword>
<dbReference type="GO" id="GO:0008270">
    <property type="term" value="F:zinc ion binding"/>
    <property type="evidence" value="ECO:0007669"/>
    <property type="project" value="UniProtKB-KW"/>
</dbReference>
<dbReference type="SUPFAM" id="SSF57756">
    <property type="entry name" value="Retrovirus zinc finger-like domains"/>
    <property type="match status" value="1"/>
</dbReference>
<dbReference type="InterPro" id="IPR001878">
    <property type="entry name" value="Znf_CCHC"/>
</dbReference>
<evidence type="ECO:0000313" key="4">
    <source>
        <dbReference type="EMBL" id="KAG7193294.1"/>
    </source>
</evidence>
<dbReference type="Proteomes" id="UP000790833">
    <property type="component" value="Unassembled WGS sequence"/>
</dbReference>
<keyword evidence="1" id="KW-0862">Zinc</keyword>
<dbReference type="GeneID" id="66114078"/>
<dbReference type="EMBL" id="JAHMUF010000012">
    <property type="protein sequence ID" value="KAG7193294.1"/>
    <property type="molecule type" value="Genomic_DNA"/>
</dbReference>
<dbReference type="InterPro" id="IPR036875">
    <property type="entry name" value="Znf_CCHC_sf"/>
</dbReference>
<keyword evidence="1" id="KW-0479">Metal-binding</keyword>
<proteinExistence type="predicted"/>
<feature type="domain" description="CCHC-type" evidence="3">
    <location>
        <begin position="248"/>
        <end position="263"/>
    </location>
</feature>
<keyword evidence="5" id="KW-1185">Reference proteome</keyword>
<dbReference type="RefSeq" id="XP_043048842.1">
    <property type="nucleotide sequence ID" value="XM_043191535.1"/>
</dbReference>
<comment type="caution">
    <text evidence="4">The sequence shown here is derived from an EMBL/GenBank/DDBJ whole genome shotgun (WGS) entry which is preliminary data.</text>
</comment>
<dbReference type="SMART" id="SM00343">
    <property type="entry name" value="ZnF_C2HC"/>
    <property type="match status" value="1"/>
</dbReference>
<protein>
    <recommendedName>
        <fullName evidence="3">CCHC-type domain-containing protein</fullName>
    </recommendedName>
</protein>
<dbReference type="Gene3D" id="4.10.60.10">
    <property type="entry name" value="Zinc finger, CCHC-type"/>
    <property type="match status" value="1"/>
</dbReference>
<reference evidence="4" key="1">
    <citation type="submission" date="2021-03" db="EMBL/GenBank/DDBJ databases">
        <authorList>
            <person name="Palmer J.M."/>
        </authorList>
    </citation>
    <scope>NUCLEOTIDE SEQUENCE</scope>
    <source>
        <strain evidence="4">ARV_011</strain>
    </source>
</reference>
<name>A0A9P7V8S9_9ASCO</name>
<evidence type="ECO:0000256" key="2">
    <source>
        <dbReference type="SAM" id="MobiDB-lite"/>
    </source>
</evidence>
<evidence type="ECO:0000259" key="3">
    <source>
        <dbReference type="PROSITE" id="PS50158"/>
    </source>
</evidence>
<evidence type="ECO:0000256" key="1">
    <source>
        <dbReference type="PROSITE-ProRule" id="PRU00047"/>
    </source>
</evidence>
<dbReference type="OrthoDB" id="3863715at2759"/>
<gene>
    <name evidence="4" type="ORF">KQ657_000704</name>
</gene>